<dbReference type="EMBL" id="GBXM01095452">
    <property type="protein sequence ID" value="JAH13125.1"/>
    <property type="molecule type" value="Transcribed_RNA"/>
</dbReference>
<sequence>MAVLILHCGPCIFFPTSVCNEKMTIMQLEQFFNLMTVVKMIATVLAQIMDRDRV</sequence>
<proteinExistence type="predicted"/>
<reference evidence="1" key="2">
    <citation type="journal article" date="2015" name="Fish Shellfish Immunol.">
        <title>Early steps in the European eel (Anguilla anguilla)-Vibrio vulnificus interaction in the gills: Role of the RtxA13 toxin.</title>
        <authorList>
            <person name="Callol A."/>
            <person name="Pajuelo D."/>
            <person name="Ebbesson L."/>
            <person name="Teles M."/>
            <person name="MacKenzie S."/>
            <person name="Amaro C."/>
        </authorList>
    </citation>
    <scope>NUCLEOTIDE SEQUENCE</scope>
</reference>
<organism evidence="1">
    <name type="scientific">Anguilla anguilla</name>
    <name type="common">European freshwater eel</name>
    <name type="synonym">Muraena anguilla</name>
    <dbReference type="NCBI Taxonomy" id="7936"/>
    <lineage>
        <taxon>Eukaryota</taxon>
        <taxon>Metazoa</taxon>
        <taxon>Chordata</taxon>
        <taxon>Craniata</taxon>
        <taxon>Vertebrata</taxon>
        <taxon>Euteleostomi</taxon>
        <taxon>Actinopterygii</taxon>
        <taxon>Neopterygii</taxon>
        <taxon>Teleostei</taxon>
        <taxon>Anguilliformes</taxon>
        <taxon>Anguillidae</taxon>
        <taxon>Anguilla</taxon>
    </lineage>
</organism>
<protein>
    <submittedName>
        <fullName evidence="1">Uncharacterized protein</fullName>
    </submittedName>
</protein>
<name>A0A0E9Q9V9_ANGAN</name>
<accession>A0A0E9Q9V9</accession>
<evidence type="ECO:0000313" key="1">
    <source>
        <dbReference type="EMBL" id="JAH13125.1"/>
    </source>
</evidence>
<reference evidence="1" key="1">
    <citation type="submission" date="2014-11" db="EMBL/GenBank/DDBJ databases">
        <authorList>
            <person name="Amaro Gonzalez C."/>
        </authorList>
    </citation>
    <scope>NUCLEOTIDE SEQUENCE</scope>
</reference>
<dbReference type="AlphaFoldDB" id="A0A0E9Q9V9"/>